<keyword evidence="1" id="KW-0489">Methyltransferase</keyword>
<dbReference type="GO" id="GO:0032259">
    <property type="term" value="P:methylation"/>
    <property type="evidence" value="ECO:0007669"/>
    <property type="project" value="UniProtKB-KW"/>
</dbReference>
<dbReference type="AlphaFoldDB" id="A0A512NHC1"/>
<dbReference type="RefSeq" id="WP_246158854.1">
    <property type="nucleotide sequence ID" value="NZ_BKAJ01000098.1"/>
</dbReference>
<evidence type="ECO:0000256" key="1">
    <source>
        <dbReference type="ARBA" id="ARBA00022603"/>
    </source>
</evidence>
<organism evidence="3 4">
    <name type="scientific">Reyranella soli</name>
    <dbReference type="NCBI Taxonomy" id="1230389"/>
    <lineage>
        <taxon>Bacteria</taxon>
        <taxon>Pseudomonadati</taxon>
        <taxon>Pseudomonadota</taxon>
        <taxon>Alphaproteobacteria</taxon>
        <taxon>Hyphomicrobiales</taxon>
        <taxon>Reyranellaceae</taxon>
        <taxon>Reyranella</taxon>
    </lineage>
</organism>
<dbReference type="EMBL" id="BKAJ01000098">
    <property type="protein sequence ID" value="GEP58340.1"/>
    <property type="molecule type" value="Genomic_DNA"/>
</dbReference>
<reference evidence="3 4" key="1">
    <citation type="submission" date="2019-07" db="EMBL/GenBank/DDBJ databases">
        <title>Whole genome shotgun sequence of Reyranella soli NBRC 108950.</title>
        <authorList>
            <person name="Hosoyama A."/>
            <person name="Uohara A."/>
            <person name="Ohji S."/>
            <person name="Ichikawa N."/>
        </authorList>
    </citation>
    <scope>NUCLEOTIDE SEQUENCE [LARGE SCALE GENOMIC DNA]</scope>
    <source>
        <strain evidence="3 4">NBRC 108950</strain>
    </source>
</reference>
<proteinExistence type="predicted"/>
<dbReference type="InterPro" id="IPR003788">
    <property type="entry name" value="NDUFAF7"/>
</dbReference>
<sequence>MNTELGRLIAQRIALSGPISLSDFMAEALGHPRLGYYREALPVGAAGDFTTAPEISQMFGELLGAWLAERWLAMGWPSPVRLVELGPGRGTLMADAMRATRGVPGFHAAIDLHLVDINEQLRTLQGEVLAAYKPTWHARFDDVPEGPLLLVANEFFDALPVRQFERTARGWAERMVGLADDGSLRLALAPGVTPYASALPDAPVGAQAELCEAGLALAGAIGERLQRFAGWALIVDYGHDGALGASLQAVRGHRGTDILDRPGETDLSAHVDFAALAQATGRPTFGPVGQGDFLRRLGIAERAKALKARATEAQRAAIDAALARLIAPDQMGTLFRVLAVGDDRSAAPAGFADTPSD</sequence>
<comment type="caution">
    <text evidence="3">The sequence shown here is derived from an EMBL/GenBank/DDBJ whole genome shotgun (WGS) entry which is preliminary data.</text>
</comment>
<dbReference type="Pfam" id="PF02636">
    <property type="entry name" value="Methyltransf_28"/>
    <property type="match status" value="1"/>
</dbReference>
<keyword evidence="4" id="KW-1185">Reference proteome</keyword>
<dbReference type="InterPro" id="IPR029063">
    <property type="entry name" value="SAM-dependent_MTases_sf"/>
</dbReference>
<dbReference type="Proteomes" id="UP000321058">
    <property type="component" value="Unassembled WGS sequence"/>
</dbReference>
<accession>A0A512NHC1</accession>
<evidence type="ECO:0000256" key="2">
    <source>
        <dbReference type="ARBA" id="ARBA00022679"/>
    </source>
</evidence>
<dbReference type="InterPro" id="IPR038375">
    <property type="entry name" value="NDUFAF7_sf"/>
</dbReference>
<dbReference type="PANTHER" id="PTHR12049">
    <property type="entry name" value="PROTEIN ARGININE METHYLTRANSFERASE NDUFAF7, MITOCHONDRIAL"/>
    <property type="match status" value="1"/>
</dbReference>
<dbReference type="SUPFAM" id="SSF53335">
    <property type="entry name" value="S-adenosyl-L-methionine-dependent methyltransferases"/>
    <property type="match status" value="1"/>
</dbReference>
<keyword evidence="2" id="KW-0808">Transferase</keyword>
<evidence type="ECO:0000313" key="3">
    <source>
        <dbReference type="EMBL" id="GEP58340.1"/>
    </source>
</evidence>
<protein>
    <submittedName>
        <fullName evidence="3">ATP synthase subunit beta</fullName>
    </submittedName>
</protein>
<gene>
    <name evidence="3" type="ORF">RSO01_55060</name>
</gene>
<evidence type="ECO:0000313" key="4">
    <source>
        <dbReference type="Proteomes" id="UP000321058"/>
    </source>
</evidence>
<dbReference type="GO" id="GO:0035243">
    <property type="term" value="F:protein-arginine omega-N symmetric methyltransferase activity"/>
    <property type="evidence" value="ECO:0007669"/>
    <property type="project" value="TreeGrafter"/>
</dbReference>
<name>A0A512NHC1_9HYPH</name>
<dbReference type="Gene3D" id="3.40.50.12710">
    <property type="match status" value="1"/>
</dbReference>
<dbReference type="PANTHER" id="PTHR12049:SF7">
    <property type="entry name" value="PROTEIN ARGININE METHYLTRANSFERASE NDUFAF7, MITOCHONDRIAL"/>
    <property type="match status" value="1"/>
</dbReference>